<feature type="short sequence motif" description="Histidine triad motif" evidence="2 3">
    <location>
        <begin position="97"/>
        <end position="101"/>
    </location>
</feature>
<dbReference type="PANTHER" id="PTHR23089">
    <property type="entry name" value="HISTIDINE TRIAD HIT PROTEIN"/>
    <property type="match status" value="1"/>
</dbReference>
<evidence type="ECO:0000256" key="3">
    <source>
        <dbReference type="PROSITE-ProRule" id="PRU00464"/>
    </source>
</evidence>
<evidence type="ECO:0000313" key="5">
    <source>
        <dbReference type="EMBL" id="PIP25116.1"/>
    </source>
</evidence>
<feature type="active site" description="Tele-AMP-histidine intermediate" evidence="1">
    <location>
        <position position="99"/>
    </location>
</feature>
<dbReference type="InterPro" id="IPR011146">
    <property type="entry name" value="HIT-like"/>
</dbReference>
<dbReference type="PROSITE" id="PS00892">
    <property type="entry name" value="HIT_1"/>
    <property type="match status" value="1"/>
</dbReference>
<dbReference type="PROSITE" id="PS51084">
    <property type="entry name" value="HIT_2"/>
    <property type="match status" value="1"/>
</dbReference>
<dbReference type="InterPro" id="IPR001310">
    <property type="entry name" value="Histidine_triad_HIT"/>
</dbReference>
<proteinExistence type="predicted"/>
<organism evidence="5 6">
    <name type="scientific">Candidatus Nealsonbacteria bacterium CG23_combo_of_CG06-09_8_20_14_all_36_12</name>
    <dbReference type="NCBI Taxonomy" id="1974718"/>
    <lineage>
        <taxon>Bacteria</taxon>
        <taxon>Candidatus Nealsoniibacteriota</taxon>
    </lineage>
</organism>
<protein>
    <submittedName>
        <fullName evidence="5">Histidine triad nucleotide-binding protein</fullName>
    </submittedName>
</protein>
<dbReference type="Pfam" id="PF11969">
    <property type="entry name" value="DcpS_C"/>
    <property type="match status" value="1"/>
</dbReference>
<dbReference type="AlphaFoldDB" id="A0A2G9Z0T9"/>
<feature type="domain" description="HIT" evidence="4">
    <location>
        <begin position="4"/>
        <end position="114"/>
    </location>
</feature>
<evidence type="ECO:0000256" key="1">
    <source>
        <dbReference type="PIRSR" id="PIRSR601310-1"/>
    </source>
</evidence>
<dbReference type="InterPro" id="IPR019808">
    <property type="entry name" value="Histidine_triad_CS"/>
</dbReference>
<dbReference type="CDD" id="cd01276">
    <property type="entry name" value="PKCI_related"/>
    <property type="match status" value="1"/>
</dbReference>
<reference evidence="5 6" key="1">
    <citation type="submission" date="2017-09" db="EMBL/GenBank/DDBJ databases">
        <title>Depth-based differentiation of microbial function through sediment-hosted aquifers and enrichment of novel symbionts in the deep terrestrial subsurface.</title>
        <authorList>
            <person name="Probst A.J."/>
            <person name="Ladd B."/>
            <person name="Jarett J.K."/>
            <person name="Geller-Mcgrath D.E."/>
            <person name="Sieber C.M."/>
            <person name="Emerson J.B."/>
            <person name="Anantharaman K."/>
            <person name="Thomas B.C."/>
            <person name="Malmstrom R."/>
            <person name="Stieglmeier M."/>
            <person name="Klingl A."/>
            <person name="Woyke T."/>
            <person name="Ryan C.M."/>
            <person name="Banfield J.F."/>
        </authorList>
    </citation>
    <scope>NUCLEOTIDE SEQUENCE [LARGE SCALE GENOMIC DNA]</scope>
    <source>
        <strain evidence="5">CG23_combo_of_CG06-09_8_20_14_all_36_12</strain>
    </source>
</reference>
<dbReference type="Proteomes" id="UP000228681">
    <property type="component" value="Unassembled WGS sequence"/>
</dbReference>
<dbReference type="SUPFAM" id="SSF54197">
    <property type="entry name" value="HIT-like"/>
    <property type="match status" value="1"/>
</dbReference>
<dbReference type="InterPro" id="IPR036265">
    <property type="entry name" value="HIT-like_sf"/>
</dbReference>
<evidence type="ECO:0000256" key="2">
    <source>
        <dbReference type="PIRSR" id="PIRSR601310-3"/>
    </source>
</evidence>
<name>A0A2G9Z0T9_9BACT</name>
<dbReference type="EMBL" id="PCRS01000007">
    <property type="protein sequence ID" value="PIP25116.1"/>
    <property type="molecule type" value="Genomic_DNA"/>
</dbReference>
<comment type="caution">
    <text evidence="5">The sequence shown here is derived from an EMBL/GenBank/DDBJ whole genome shotgun (WGS) entry which is preliminary data.</text>
</comment>
<accession>A0A2G9Z0T9</accession>
<evidence type="ECO:0000259" key="4">
    <source>
        <dbReference type="PROSITE" id="PS51084"/>
    </source>
</evidence>
<gene>
    <name evidence="5" type="ORF">COX34_00455</name>
</gene>
<dbReference type="GO" id="GO:0003824">
    <property type="term" value="F:catalytic activity"/>
    <property type="evidence" value="ECO:0007669"/>
    <property type="project" value="InterPro"/>
</dbReference>
<evidence type="ECO:0000313" key="6">
    <source>
        <dbReference type="Proteomes" id="UP000228681"/>
    </source>
</evidence>
<sequence length="116" mass="12959">MECIFCKIVNKEIPSDIVYEGDKVIAFKDIHPLAPVHILLIPKKHIPSIVDIKKEDVGLMGEMIFVAKKIADDFGISENGYKLLFRVHHHGGQVVDHIHLHLIGGAPLSEDIHAIK</sequence>
<dbReference type="Gene3D" id="3.30.428.10">
    <property type="entry name" value="HIT-like"/>
    <property type="match status" value="1"/>
</dbReference>
<dbReference type="PRINTS" id="PR00332">
    <property type="entry name" value="HISTRIAD"/>
</dbReference>